<dbReference type="Gene3D" id="1.10.10.60">
    <property type="entry name" value="Homeodomain-like"/>
    <property type="match status" value="2"/>
</dbReference>
<feature type="compositionally biased region" description="Low complexity" evidence="4">
    <location>
        <begin position="937"/>
        <end position="955"/>
    </location>
</feature>
<keyword evidence="3" id="KW-0539">Nucleus</keyword>
<comment type="caution">
    <text evidence="7">The sequence shown here is derived from an EMBL/GenBank/DDBJ whole genome shotgun (WGS) entry which is preliminary data.</text>
</comment>
<dbReference type="GO" id="GO:0000978">
    <property type="term" value="F:RNA polymerase II cis-regulatory region sequence-specific DNA binding"/>
    <property type="evidence" value="ECO:0007669"/>
    <property type="project" value="TreeGrafter"/>
</dbReference>
<feature type="compositionally biased region" description="Polar residues" evidence="4">
    <location>
        <begin position="126"/>
        <end position="145"/>
    </location>
</feature>
<reference evidence="7" key="1">
    <citation type="journal article" date="2020" name="Fungal Divers.">
        <title>Resolving the Mortierellaceae phylogeny through synthesis of multi-gene phylogenetics and phylogenomics.</title>
        <authorList>
            <person name="Vandepol N."/>
            <person name="Liber J."/>
            <person name="Desiro A."/>
            <person name="Na H."/>
            <person name="Kennedy M."/>
            <person name="Barry K."/>
            <person name="Grigoriev I.V."/>
            <person name="Miller A.N."/>
            <person name="O'Donnell K."/>
            <person name="Stajich J.E."/>
            <person name="Bonito G."/>
        </authorList>
    </citation>
    <scope>NUCLEOTIDE SEQUENCE</scope>
    <source>
        <strain evidence="7">NRRL 2591</strain>
    </source>
</reference>
<dbReference type="PROSITE" id="PS50090">
    <property type="entry name" value="MYB_LIKE"/>
    <property type="match status" value="2"/>
</dbReference>
<dbReference type="GO" id="GO:0000981">
    <property type="term" value="F:DNA-binding transcription factor activity, RNA polymerase II-specific"/>
    <property type="evidence" value="ECO:0007669"/>
    <property type="project" value="TreeGrafter"/>
</dbReference>
<dbReference type="PROSITE" id="PS51294">
    <property type="entry name" value="HTH_MYB"/>
    <property type="match status" value="2"/>
</dbReference>
<evidence type="ECO:0000256" key="2">
    <source>
        <dbReference type="ARBA" id="ARBA00023125"/>
    </source>
</evidence>
<dbReference type="GO" id="GO:0005634">
    <property type="term" value="C:nucleus"/>
    <property type="evidence" value="ECO:0007669"/>
    <property type="project" value="UniProtKB-SubCell"/>
</dbReference>
<dbReference type="SUPFAM" id="SSF46689">
    <property type="entry name" value="Homeodomain-like"/>
    <property type="match status" value="2"/>
</dbReference>
<feature type="domain" description="Myb-like" evidence="5">
    <location>
        <begin position="416"/>
        <end position="465"/>
    </location>
</feature>
<dbReference type="SMART" id="SM00717">
    <property type="entry name" value="SANT"/>
    <property type="match status" value="3"/>
</dbReference>
<feature type="compositionally biased region" description="Polar residues" evidence="4">
    <location>
        <begin position="844"/>
        <end position="863"/>
    </location>
</feature>
<feature type="region of interest" description="Disordered" evidence="4">
    <location>
        <begin position="110"/>
        <end position="145"/>
    </location>
</feature>
<dbReference type="InterPro" id="IPR051651">
    <property type="entry name" value="DMTF1_DNA-bind_reg"/>
</dbReference>
<evidence type="ECO:0000256" key="1">
    <source>
        <dbReference type="ARBA" id="ARBA00004123"/>
    </source>
</evidence>
<feature type="compositionally biased region" description="Low complexity" evidence="4">
    <location>
        <begin position="1027"/>
        <end position="1039"/>
    </location>
</feature>
<dbReference type="CDD" id="cd00167">
    <property type="entry name" value="SANT"/>
    <property type="match status" value="1"/>
</dbReference>
<dbReference type="Proteomes" id="UP000723463">
    <property type="component" value="Unassembled WGS sequence"/>
</dbReference>
<dbReference type="InterPro" id="IPR009057">
    <property type="entry name" value="Homeodomain-like_sf"/>
</dbReference>
<feature type="compositionally biased region" description="Polar residues" evidence="4">
    <location>
        <begin position="251"/>
        <end position="272"/>
    </location>
</feature>
<dbReference type="PANTHER" id="PTHR46380:SF2">
    <property type="entry name" value="CYCLIN-D-BINDING MYB-LIKE TRANSCRIPTION FACTOR 1"/>
    <property type="match status" value="1"/>
</dbReference>
<protein>
    <submittedName>
        <fullName evidence="7">RNA polymerase I enhancer binding protein</fullName>
    </submittedName>
</protein>
<feature type="compositionally biased region" description="Polar residues" evidence="4">
    <location>
        <begin position="78"/>
        <end position="93"/>
    </location>
</feature>
<dbReference type="InterPro" id="IPR001005">
    <property type="entry name" value="SANT/Myb"/>
</dbReference>
<feature type="compositionally biased region" description="Polar residues" evidence="4">
    <location>
        <begin position="289"/>
        <end position="301"/>
    </location>
</feature>
<dbReference type="PANTHER" id="PTHR46380">
    <property type="entry name" value="CYCLIN-D-BINDING MYB-LIKE TRANSCRIPTION FACTOR 1"/>
    <property type="match status" value="1"/>
</dbReference>
<feature type="region of interest" description="Disordered" evidence="4">
    <location>
        <begin position="937"/>
        <end position="976"/>
    </location>
</feature>
<dbReference type="Pfam" id="PF13921">
    <property type="entry name" value="Myb_DNA-bind_6"/>
    <property type="match status" value="1"/>
</dbReference>
<feature type="region of interest" description="Disordered" evidence="4">
    <location>
        <begin position="249"/>
        <end position="302"/>
    </location>
</feature>
<keyword evidence="8" id="KW-1185">Reference proteome</keyword>
<name>A0A9P6FI21_9FUNG</name>
<dbReference type="EMBL" id="JAAAXW010000005">
    <property type="protein sequence ID" value="KAF9551379.1"/>
    <property type="molecule type" value="Genomic_DNA"/>
</dbReference>
<feature type="compositionally biased region" description="Low complexity" evidence="4">
    <location>
        <begin position="585"/>
        <end position="599"/>
    </location>
</feature>
<evidence type="ECO:0000259" key="5">
    <source>
        <dbReference type="PROSITE" id="PS50090"/>
    </source>
</evidence>
<evidence type="ECO:0000256" key="4">
    <source>
        <dbReference type="SAM" id="MobiDB-lite"/>
    </source>
</evidence>
<sequence>MENQSEASRKRKNTEEESTAGFKRALVSATTTYDHGPNEFSAQELTAGGAPQAGARPHGHATRTLPTDTRRDQGLPAHSTSNQPSRTPTSSEVQAADAVLSTMVGILAGAGDGGHGMSHTQHSESHSVLSTHPTQHNSGASQQDATGRVNDDVLNMQHQLQQQIPLDSSPNRLTHDQLLDTMSSIPNMHLLLEESLKGTLGQERNGTDEQRRQENDSESAQNAAIEDARRVLMNLESDPSILVTLKPHSVHTPQTSHPSSPLLNTNNVSVTPVENPVKGKKKGKAARASTGSPAMNESNVSGLDIQDQVKNDIAAVTSDNPLHTKWLMATALKDKGISYKTGTFSSHEDELIRETIKGYVERNNMPEDAIQRWFENGNGRGRFEKNDLKALWVEIAVRLQNRPLLNIYLHVRRMFHPQNNIGIWSKDDDQKLIMLHALHKGQWTTIGTELGRMADSCRDRYRNHLKDQSTMLTGPWQPHEDEQLLTIMQDLALQQGKINILDSSPMWTLISERMHGTRTRHQCRHRYSQTLQPRLERGEWTAPSSAAAAAAAAVAANAAVAASASSSSSSKQASQQQHLQAHNNHLGLGLSPNSGLNPNHGVSSGHERGKTTTEQDVLILAAALQGVLPDPDNDHMLWSQAVANDIQNSNHLHGQDAHHSISPGSHDPFTAAAIAAAASLPLPTIVPKAPKGPIRRRSGLQQQLDTLRIIQEDGYTDHTDIDWSNIAQRLRDRVEEANAIQLAKIIQTHDQLDSKKQRHLQDGDSTAAAAAAASAAMAAAVSAAQAEAVASLQRVPAANQCARTFMSSRCKIEGYRDMTLQQVIVFMMKDVERRIMHRRGGPGSSSKRAASPSGGTEESSSKLPSGALSKEASNEAVIQQQEIIINNAAQQAAIAALSAQFPFLQQYHHHHGQSALAHALSDPSGHLSSHHSFAASAIPQTSTAPPSSSHPTQSQEPLENLSVEQRAQRQQELETQQHNHDLAEQMLNFAFSITDMSHLPHQHFSSYHQQQPLQHNHQQQGSAILMSPSMSSSSSATSAPPSPWPIDEASAASASQREKQATRRVLHALKSSDFATDTSEDDDEAEDVSQGNPQGP</sequence>
<feature type="domain" description="HTH myb-type" evidence="6">
    <location>
        <begin position="424"/>
        <end position="469"/>
    </location>
</feature>
<feature type="region of interest" description="Disordered" evidence="4">
    <location>
        <begin position="836"/>
        <end position="868"/>
    </location>
</feature>
<feature type="compositionally biased region" description="Basic and acidic residues" evidence="4">
    <location>
        <begin position="966"/>
        <end position="976"/>
    </location>
</feature>
<feature type="domain" description="HTH myb-type" evidence="6">
    <location>
        <begin position="507"/>
        <end position="535"/>
    </location>
</feature>
<evidence type="ECO:0000259" key="6">
    <source>
        <dbReference type="PROSITE" id="PS51294"/>
    </source>
</evidence>
<organism evidence="7 8">
    <name type="scientific">Mortierella hygrophila</name>
    <dbReference type="NCBI Taxonomy" id="979708"/>
    <lineage>
        <taxon>Eukaryota</taxon>
        <taxon>Fungi</taxon>
        <taxon>Fungi incertae sedis</taxon>
        <taxon>Mucoromycota</taxon>
        <taxon>Mortierellomycotina</taxon>
        <taxon>Mortierellomycetes</taxon>
        <taxon>Mortierellales</taxon>
        <taxon>Mortierellaceae</taxon>
        <taxon>Mortierella</taxon>
    </lineage>
</organism>
<feature type="region of interest" description="Disordered" evidence="4">
    <location>
        <begin position="198"/>
        <end position="221"/>
    </location>
</feature>
<keyword evidence="2" id="KW-0238">DNA-binding</keyword>
<feature type="compositionally biased region" description="Basic and acidic residues" evidence="4">
    <location>
        <begin position="205"/>
        <end position="215"/>
    </location>
</feature>
<proteinExistence type="predicted"/>
<evidence type="ECO:0000313" key="7">
    <source>
        <dbReference type="EMBL" id="KAF9551379.1"/>
    </source>
</evidence>
<dbReference type="InterPro" id="IPR017930">
    <property type="entry name" value="Myb_dom"/>
</dbReference>
<comment type="subcellular location">
    <subcellularLocation>
        <location evidence="1">Nucleus</location>
    </subcellularLocation>
</comment>
<gene>
    <name evidence="7" type="primary">REB1_2</name>
    <name evidence="7" type="ORF">EC957_009263</name>
</gene>
<evidence type="ECO:0000313" key="8">
    <source>
        <dbReference type="Proteomes" id="UP000723463"/>
    </source>
</evidence>
<feature type="domain" description="Myb-like" evidence="5">
    <location>
        <begin position="468"/>
        <end position="531"/>
    </location>
</feature>
<feature type="compositionally biased region" description="Acidic residues" evidence="4">
    <location>
        <begin position="1078"/>
        <end position="1087"/>
    </location>
</feature>
<dbReference type="AlphaFoldDB" id="A0A9P6FI21"/>
<accession>A0A9P6FI21</accession>
<feature type="region of interest" description="Disordered" evidence="4">
    <location>
        <begin position="1"/>
        <end position="93"/>
    </location>
</feature>
<evidence type="ECO:0000256" key="3">
    <source>
        <dbReference type="ARBA" id="ARBA00023242"/>
    </source>
</evidence>
<feature type="region of interest" description="Disordered" evidence="4">
    <location>
        <begin position="585"/>
        <end position="611"/>
    </location>
</feature>
<feature type="region of interest" description="Disordered" evidence="4">
    <location>
        <begin position="1027"/>
        <end position="1096"/>
    </location>
</feature>